<comment type="caution">
    <text evidence="7">The sequence shown here is derived from an EMBL/GenBank/DDBJ whole genome shotgun (WGS) entry which is preliminary data.</text>
</comment>
<dbReference type="Proteomes" id="UP000789831">
    <property type="component" value="Unassembled WGS sequence"/>
</dbReference>
<dbReference type="Pfam" id="PF11935">
    <property type="entry name" value="SYMPK_PTA1_N"/>
    <property type="match status" value="1"/>
</dbReference>
<comment type="subcellular location">
    <subcellularLocation>
        <location evidence="1">Nucleus</location>
    </subcellularLocation>
</comment>
<dbReference type="PANTHER" id="PTHR15245:SF20">
    <property type="entry name" value="SYMPLEKIN"/>
    <property type="match status" value="1"/>
</dbReference>
<sequence length="1225" mass="137988">MASSTEAQIANLLNIASDPGSDAKKVLESLIAFEQLVEGRDDLFEPQTAAALNFVEAANEQIREWAVSFLECYKRLAEGQQAWSTACEIKNAIISLLANPRTDDGVKVYVVKYLQVVVIVQSRRVQDSMVRQYEDISLSICPPTHPFLDPQLLEQEAIAILHTLLTLLRKESNGIITAVINCLGPLLRARPQYIENIINVFGSWMRTPPSHLNESQMGNVEKSVRILLMSLLKAQPSSPSAMQIFDSLVAMGGKQELAQFPKQFRQLLQQQNDGRTSMKRGATSGIPEFSKRPRLEGNDISNTIYINNILFFFGQFDVTKFPLPLVVEIILGTLQAVSPGRLNQTVLHAQNQNSPSTPPRSSTPPIVNLKTTALRRESRLRDPRLRAAGAAASPSPSPPCVTVSASTSVVETTSIEASQTLSTTTNVQIVVPLEHPKNEENRSPLPIATEKIDEKIFTKIESEPEPEPQLIIPTESTTKLSESILKDQELIKQPTQQAPILERPAQTFKIQPFTLPPPEPLSFEECRSLMKSRVKSIFNAEIRLPTGGMTTKIDSASTTVSKPFEQSQSYISSGMTKSQWMMIISRLLTRGLNTDWDVINEPELPSKTDDTKSSVKIETDVHMEEAQGKTESEDISSAGDVMKIEEKNEEKEGQVESKEEKEEQVESKEEADTHDIKGKNDELRELMMKYILEDFRGRMELALTWLYEEWYHDNIMLRNSLSYSANYAKWLRRLLDTAMPALEAKDQTFTTFLLDVPELPEDVVDRVKIYCNDPDRMQLGFSTLSQLIEMRPPVRQCAMNILLQYSIHKDRITRSSAIVTLRKWWGAHDNNQVATEIQSFAIKSLNELCLESPPLPYDYHYHLGTPVVEQGSLDAEAMKIDQATPTNDNNELARKWTEQEITKRLELYLALVAKQHELLSELFNAYKNASIFVRKIMTQNMIPVIKSIGMNSPKLLQLIRNFPEGCDTLALKMVVSLTSAMRPSPQLVSTVKSAMEQRNLDSRFLIPIISALEKNEIIVHLPKVINILDGTETQKRPVKEVFTAATGSTTTQIPSGQPTTAPLIPSELLLALHHMDGQVSQAKLAEAIKVCLSMTHIFKSEVLAVVLQQLVDEPELPNLIMFTLYQSVNSYKRLMGFVTNLLSRLITKKVWDNPDLWKGFIKCCKVTLPNSLPVLSQLPMEKLQMVLQMDPSFKEPLKKHVQNSWNENQRRNRMPYLTNLLEING</sequence>
<evidence type="ECO:0000256" key="1">
    <source>
        <dbReference type="ARBA" id="ARBA00004123"/>
    </source>
</evidence>
<evidence type="ECO:0000313" key="8">
    <source>
        <dbReference type="Proteomes" id="UP000789831"/>
    </source>
</evidence>
<organism evidence="7 8">
    <name type="scientific">Ambispora gerdemannii</name>
    <dbReference type="NCBI Taxonomy" id="144530"/>
    <lineage>
        <taxon>Eukaryota</taxon>
        <taxon>Fungi</taxon>
        <taxon>Fungi incertae sedis</taxon>
        <taxon>Mucoromycota</taxon>
        <taxon>Glomeromycotina</taxon>
        <taxon>Glomeromycetes</taxon>
        <taxon>Archaeosporales</taxon>
        <taxon>Ambisporaceae</taxon>
        <taxon>Ambispora</taxon>
    </lineage>
</organism>
<gene>
    <name evidence="7" type="ORF">AGERDE_LOCUS609</name>
</gene>
<keyword evidence="2" id="KW-0507">mRNA processing</keyword>
<dbReference type="InterPro" id="IPR016024">
    <property type="entry name" value="ARM-type_fold"/>
</dbReference>
<dbReference type="GO" id="GO:0006397">
    <property type="term" value="P:mRNA processing"/>
    <property type="evidence" value="ECO:0007669"/>
    <property type="project" value="UniProtKB-KW"/>
</dbReference>
<proteinExistence type="predicted"/>
<dbReference type="Gene3D" id="1.25.10.10">
    <property type="entry name" value="Leucine-rich Repeat Variant"/>
    <property type="match status" value="1"/>
</dbReference>
<evidence type="ECO:0000256" key="4">
    <source>
        <dbReference type="SAM" id="MobiDB-lite"/>
    </source>
</evidence>
<feature type="region of interest" description="Disordered" evidence="4">
    <location>
        <begin position="350"/>
        <end position="381"/>
    </location>
</feature>
<dbReference type="InterPro" id="IPR011989">
    <property type="entry name" value="ARM-like"/>
</dbReference>
<evidence type="ECO:0000256" key="3">
    <source>
        <dbReference type="ARBA" id="ARBA00023242"/>
    </source>
</evidence>
<dbReference type="EMBL" id="CAJVPL010000031">
    <property type="protein sequence ID" value="CAG8436024.1"/>
    <property type="molecule type" value="Genomic_DNA"/>
</dbReference>
<reference evidence="7" key="1">
    <citation type="submission" date="2021-06" db="EMBL/GenBank/DDBJ databases">
        <authorList>
            <person name="Kallberg Y."/>
            <person name="Tangrot J."/>
            <person name="Rosling A."/>
        </authorList>
    </citation>
    <scope>NUCLEOTIDE SEQUENCE</scope>
    <source>
        <strain evidence="7">MT106</strain>
    </source>
</reference>
<keyword evidence="3" id="KW-0539">Nucleus</keyword>
<evidence type="ECO:0000313" key="7">
    <source>
        <dbReference type="EMBL" id="CAG8436024.1"/>
    </source>
</evidence>
<dbReference type="Pfam" id="PF12295">
    <property type="entry name" value="Symplekin_C"/>
    <property type="match status" value="1"/>
</dbReference>
<protein>
    <submittedName>
        <fullName evidence="7">743_t:CDS:1</fullName>
    </submittedName>
</protein>
<evidence type="ECO:0000259" key="5">
    <source>
        <dbReference type="Pfam" id="PF11935"/>
    </source>
</evidence>
<feature type="compositionally biased region" description="Basic and acidic residues" evidence="4">
    <location>
        <begin position="619"/>
        <end position="632"/>
    </location>
</feature>
<dbReference type="InterPro" id="IPR022075">
    <property type="entry name" value="Symplekin_C"/>
</dbReference>
<feature type="domain" description="Symplekin C-terminal" evidence="6">
    <location>
        <begin position="1001"/>
        <end position="1188"/>
    </location>
</feature>
<feature type="compositionally biased region" description="Basic and acidic residues" evidence="4">
    <location>
        <begin position="642"/>
        <end position="675"/>
    </location>
</feature>
<dbReference type="SUPFAM" id="SSF48371">
    <property type="entry name" value="ARM repeat"/>
    <property type="match status" value="1"/>
</dbReference>
<dbReference type="InterPro" id="IPR021850">
    <property type="entry name" value="Symplekin/Pta1"/>
</dbReference>
<keyword evidence="8" id="KW-1185">Reference proteome</keyword>
<name>A0A9N8UZL5_9GLOM</name>
<feature type="domain" description="Symplekin/Pta1 N-terminal" evidence="5">
    <location>
        <begin position="78"/>
        <end position="249"/>
    </location>
</feature>
<evidence type="ECO:0000259" key="6">
    <source>
        <dbReference type="Pfam" id="PF12295"/>
    </source>
</evidence>
<accession>A0A9N8UZL5</accession>
<feature type="region of interest" description="Disordered" evidence="4">
    <location>
        <begin position="619"/>
        <end position="675"/>
    </location>
</feature>
<dbReference type="GO" id="GO:0005847">
    <property type="term" value="C:mRNA cleavage and polyadenylation specificity factor complex"/>
    <property type="evidence" value="ECO:0007669"/>
    <property type="project" value="TreeGrafter"/>
</dbReference>
<dbReference type="InterPro" id="IPR032460">
    <property type="entry name" value="Symplekin/Pta1_N"/>
</dbReference>
<dbReference type="AlphaFoldDB" id="A0A9N8UZL5"/>
<evidence type="ECO:0000256" key="2">
    <source>
        <dbReference type="ARBA" id="ARBA00022664"/>
    </source>
</evidence>
<dbReference type="PANTHER" id="PTHR15245">
    <property type="entry name" value="SYMPLEKIN-RELATED"/>
    <property type="match status" value="1"/>
</dbReference>
<dbReference type="OrthoDB" id="331600at2759"/>